<dbReference type="PROSITE" id="PS00096">
    <property type="entry name" value="SHMT"/>
    <property type="match status" value="1"/>
</dbReference>
<dbReference type="InterPro" id="IPR015424">
    <property type="entry name" value="PyrdxlP-dep_Trfase"/>
</dbReference>
<evidence type="ECO:0000256" key="6">
    <source>
        <dbReference type="ARBA" id="ARBA00022563"/>
    </source>
</evidence>
<gene>
    <name evidence="10" type="ORF">METZ01_LOCUS54383</name>
</gene>
<dbReference type="InterPro" id="IPR039429">
    <property type="entry name" value="SHMT-like_dom"/>
</dbReference>
<evidence type="ECO:0000313" key="10">
    <source>
        <dbReference type="EMBL" id="SVA01529.1"/>
    </source>
</evidence>
<evidence type="ECO:0000256" key="2">
    <source>
        <dbReference type="ARBA" id="ARBA00004496"/>
    </source>
</evidence>
<dbReference type="PANTHER" id="PTHR11680:SF35">
    <property type="entry name" value="SERINE HYDROXYMETHYLTRANSFERASE 1"/>
    <property type="match status" value="1"/>
</dbReference>
<dbReference type="GO" id="GO:0035999">
    <property type="term" value="P:tetrahydrofolate interconversion"/>
    <property type="evidence" value="ECO:0007669"/>
    <property type="project" value="InterPro"/>
</dbReference>
<evidence type="ECO:0000256" key="4">
    <source>
        <dbReference type="ARBA" id="ARBA00011738"/>
    </source>
</evidence>
<evidence type="ECO:0000256" key="5">
    <source>
        <dbReference type="ARBA" id="ARBA00022490"/>
    </source>
</evidence>
<proteinExistence type="inferred from homology"/>
<dbReference type="Pfam" id="PF00464">
    <property type="entry name" value="SHMT"/>
    <property type="match status" value="1"/>
</dbReference>
<dbReference type="InterPro" id="IPR015421">
    <property type="entry name" value="PyrdxlP-dep_Trfase_major"/>
</dbReference>
<dbReference type="EMBL" id="UINC01002912">
    <property type="protein sequence ID" value="SVA01529.1"/>
    <property type="molecule type" value="Genomic_DNA"/>
</dbReference>
<dbReference type="InterPro" id="IPR019798">
    <property type="entry name" value="Ser_HO-MeTrfase_PLP_BS"/>
</dbReference>
<evidence type="ECO:0000259" key="9">
    <source>
        <dbReference type="Pfam" id="PF00464"/>
    </source>
</evidence>
<dbReference type="FunFam" id="3.40.640.10:FF:000001">
    <property type="entry name" value="Serine hydroxymethyltransferase"/>
    <property type="match status" value="1"/>
</dbReference>
<dbReference type="SUPFAM" id="SSF53383">
    <property type="entry name" value="PLP-dependent transferases"/>
    <property type="match status" value="1"/>
</dbReference>
<keyword evidence="7" id="KW-0808">Transferase</keyword>
<sequence>MGDADMDISDPLAGEAMARSLAEVDPEIHGAVRRETKKQATKLVLIASENYASEAVLSTCSSVMSNKYAEGYPGRRYYGGCEFVDDAETLAIERAKKLFGAEHANVQPHSGTQANMGVYFAAIKPGDTILGMELPHGGHLSHGHKLNFSGQLYNVVSYGVNRDTELLDYDEMSTKAKQHQPKLIVVGASAYPRTIDFARVQEIADGIGAKVMADIAHPAGLVAAGLFPNPCEHVDYVTSTTHKTLRGPRGGLVLCKEEHAKVVDRKVFPGAQGGPFMHMIAAKAVCFQEALSPGFRSYAAQVIANAKELARALAERGHRIVSGGTDSHIVLVDVGIAGLTGKDGEAWLNDAGIVANKNTIPFDPNPPLVTSGLRLGTAAVSTRGMKEPQMDQIANWIHRVLDSGGDKQLCAAIRTEVDEVCQSFPIYDWRLSNMQEIS</sequence>
<keyword evidence="8" id="KW-0663">Pyridoxal phosphate</keyword>
<dbReference type="PANTHER" id="PTHR11680">
    <property type="entry name" value="SERINE HYDROXYMETHYLTRANSFERASE"/>
    <property type="match status" value="1"/>
</dbReference>
<dbReference type="GO" id="GO:0030170">
    <property type="term" value="F:pyridoxal phosphate binding"/>
    <property type="evidence" value="ECO:0007669"/>
    <property type="project" value="InterPro"/>
</dbReference>
<dbReference type="Gene3D" id="3.40.640.10">
    <property type="entry name" value="Type I PLP-dependent aspartate aminotransferase-like (Major domain)"/>
    <property type="match status" value="1"/>
</dbReference>
<evidence type="ECO:0000256" key="7">
    <source>
        <dbReference type="ARBA" id="ARBA00022679"/>
    </source>
</evidence>
<comment type="subcellular location">
    <subcellularLocation>
        <location evidence="2">Cytoplasm</location>
    </subcellularLocation>
</comment>
<keyword evidence="6" id="KW-0554">One-carbon metabolism</keyword>
<dbReference type="InterPro" id="IPR049943">
    <property type="entry name" value="Ser_HO-MeTrfase-like"/>
</dbReference>
<feature type="domain" description="Serine hydroxymethyltransferase-like" evidence="9">
    <location>
        <begin position="21"/>
        <end position="397"/>
    </location>
</feature>
<comment type="cofactor">
    <cofactor evidence="1">
        <name>pyridoxal 5'-phosphate</name>
        <dbReference type="ChEBI" id="CHEBI:597326"/>
    </cofactor>
</comment>
<dbReference type="InterPro" id="IPR001085">
    <property type="entry name" value="Ser_HO-MeTrfase"/>
</dbReference>
<dbReference type="GO" id="GO:0004372">
    <property type="term" value="F:glycine hydroxymethyltransferase activity"/>
    <property type="evidence" value="ECO:0007669"/>
    <property type="project" value="InterPro"/>
</dbReference>
<reference evidence="10" key="1">
    <citation type="submission" date="2018-05" db="EMBL/GenBank/DDBJ databases">
        <authorList>
            <person name="Lanie J.A."/>
            <person name="Ng W.-L."/>
            <person name="Kazmierczak K.M."/>
            <person name="Andrzejewski T.M."/>
            <person name="Davidsen T.M."/>
            <person name="Wayne K.J."/>
            <person name="Tettelin H."/>
            <person name="Glass J.I."/>
            <person name="Rusch D."/>
            <person name="Podicherti R."/>
            <person name="Tsui H.-C.T."/>
            <person name="Winkler M.E."/>
        </authorList>
    </citation>
    <scope>NUCLEOTIDE SEQUENCE</scope>
</reference>
<dbReference type="AlphaFoldDB" id="A0A381SDG2"/>
<name>A0A381SDG2_9ZZZZ</name>
<dbReference type="GO" id="GO:0005829">
    <property type="term" value="C:cytosol"/>
    <property type="evidence" value="ECO:0007669"/>
    <property type="project" value="TreeGrafter"/>
</dbReference>
<dbReference type="NCBIfam" id="NF000586">
    <property type="entry name" value="PRK00011.1"/>
    <property type="match status" value="1"/>
</dbReference>
<protein>
    <recommendedName>
        <fullName evidence="9">Serine hydroxymethyltransferase-like domain-containing protein</fullName>
    </recommendedName>
</protein>
<comment type="subunit">
    <text evidence="4">Homodimer.</text>
</comment>
<dbReference type="Gene3D" id="3.90.1150.10">
    <property type="entry name" value="Aspartate Aminotransferase, domain 1"/>
    <property type="match status" value="1"/>
</dbReference>
<organism evidence="10">
    <name type="scientific">marine metagenome</name>
    <dbReference type="NCBI Taxonomy" id="408172"/>
    <lineage>
        <taxon>unclassified sequences</taxon>
        <taxon>metagenomes</taxon>
        <taxon>ecological metagenomes</taxon>
    </lineage>
</organism>
<dbReference type="GO" id="GO:0019264">
    <property type="term" value="P:glycine biosynthetic process from serine"/>
    <property type="evidence" value="ECO:0007669"/>
    <property type="project" value="InterPro"/>
</dbReference>
<evidence type="ECO:0000256" key="8">
    <source>
        <dbReference type="ARBA" id="ARBA00022898"/>
    </source>
</evidence>
<comment type="similarity">
    <text evidence="3">Belongs to the SHMT family.</text>
</comment>
<evidence type="ECO:0000256" key="1">
    <source>
        <dbReference type="ARBA" id="ARBA00001933"/>
    </source>
</evidence>
<dbReference type="InterPro" id="IPR015422">
    <property type="entry name" value="PyrdxlP-dep_Trfase_small"/>
</dbReference>
<dbReference type="HAMAP" id="MF_00051">
    <property type="entry name" value="SHMT"/>
    <property type="match status" value="1"/>
</dbReference>
<dbReference type="CDD" id="cd00378">
    <property type="entry name" value="SHMT"/>
    <property type="match status" value="1"/>
</dbReference>
<keyword evidence="5" id="KW-0963">Cytoplasm</keyword>
<accession>A0A381SDG2</accession>
<dbReference type="PIRSF" id="PIRSF000412">
    <property type="entry name" value="SHMT"/>
    <property type="match status" value="1"/>
</dbReference>
<evidence type="ECO:0000256" key="3">
    <source>
        <dbReference type="ARBA" id="ARBA00006376"/>
    </source>
</evidence>